<dbReference type="HOGENOM" id="CLU_010543_4_1_1"/>
<dbReference type="InterPro" id="IPR019794">
    <property type="entry name" value="Peroxidases_AS"/>
</dbReference>
<keyword evidence="4" id="KW-0575">Peroxidase</keyword>
<evidence type="ECO:0000256" key="18">
    <source>
        <dbReference type="PIRSR" id="PIRSR600823-5"/>
    </source>
</evidence>
<comment type="cofactor">
    <cofactor evidence="16">
        <name>heme b</name>
        <dbReference type="ChEBI" id="CHEBI:60344"/>
    </cofactor>
    <text evidence="16">Binds 1 heme b (iron(II)-protoporphyrin IX) group per subunit.</text>
</comment>
<evidence type="ECO:0000256" key="12">
    <source>
        <dbReference type="ARBA" id="ARBA00023283"/>
    </source>
</evidence>
<evidence type="ECO:0000313" key="22">
    <source>
        <dbReference type="EnsemblPlants" id="OMERI07G20110.1"/>
    </source>
</evidence>
<feature type="disulfide bond" evidence="18">
    <location>
        <begin position="526"/>
        <end position="531"/>
    </location>
</feature>
<evidence type="ECO:0000256" key="11">
    <source>
        <dbReference type="ARBA" id="ARBA00023180"/>
    </source>
</evidence>
<dbReference type="eggNOG" id="ENOG502QPX7">
    <property type="taxonomic scope" value="Eukaryota"/>
</dbReference>
<evidence type="ECO:0000256" key="20">
    <source>
        <dbReference type="SAM" id="SignalP"/>
    </source>
</evidence>
<feature type="domain" description="Plant heme peroxidase family profile" evidence="21">
    <location>
        <begin position="48"/>
        <end position="323"/>
    </location>
</feature>
<dbReference type="GO" id="GO:0006979">
    <property type="term" value="P:response to oxidative stress"/>
    <property type="evidence" value="ECO:0007669"/>
    <property type="project" value="InterPro"/>
</dbReference>
<dbReference type="FunFam" id="1.10.420.10:FF:000006">
    <property type="entry name" value="Peroxidase"/>
    <property type="match status" value="2"/>
</dbReference>
<evidence type="ECO:0000256" key="13">
    <source>
        <dbReference type="ARBA" id="ARBA00023324"/>
    </source>
</evidence>
<dbReference type="AlphaFoldDB" id="A0A0E0EF07"/>
<feature type="site" description="Transition state stabilizer" evidence="17">
    <location>
        <position position="520"/>
    </location>
</feature>
<evidence type="ECO:0000256" key="16">
    <source>
        <dbReference type="PIRSR" id="PIRSR600823-3"/>
    </source>
</evidence>
<dbReference type="InterPro" id="IPR000823">
    <property type="entry name" value="Peroxidase_pln"/>
</dbReference>
<feature type="signal peptide" evidence="20">
    <location>
        <begin position="1"/>
        <end position="18"/>
    </location>
</feature>
<evidence type="ECO:0000256" key="1">
    <source>
        <dbReference type="ARBA" id="ARBA00000189"/>
    </source>
</evidence>
<feature type="binding site" evidence="16">
    <location>
        <position position="532"/>
    </location>
    <ligand>
        <name>Ca(2+)</name>
        <dbReference type="ChEBI" id="CHEBI:29108"/>
        <label>1</label>
    </ligand>
</feature>
<keyword evidence="10 18" id="KW-1015">Disulfide bond</keyword>
<feature type="disulfide bond" evidence="18">
    <location>
        <begin position="492"/>
        <end position="574"/>
    </location>
</feature>
<feature type="binding site" evidence="16">
    <location>
        <position position="528"/>
    </location>
    <ligand>
        <name>Ca(2+)</name>
        <dbReference type="ChEBI" id="CHEBI:29108"/>
        <label>1</label>
    </ligand>
</feature>
<organism evidence="22">
    <name type="scientific">Oryza meridionalis</name>
    <dbReference type="NCBI Taxonomy" id="40149"/>
    <lineage>
        <taxon>Eukaryota</taxon>
        <taxon>Viridiplantae</taxon>
        <taxon>Streptophyta</taxon>
        <taxon>Embryophyta</taxon>
        <taxon>Tracheophyta</taxon>
        <taxon>Spermatophyta</taxon>
        <taxon>Magnoliopsida</taxon>
        <taxon>Liliopsida</taxon>
        <taxon>Poales</taxon>
        <taxon>Poaceae</taxon>
        <taxon>BOP clade</taxon>
        <taxon>Oryzoideae</taxon>
        <taxon>Oryzeae</taxon>
        <taxon>Oryzinae</taxon>
        <taxon>Oryza</taxon>
    </lineage>
</organism>
<keyword evidence="23" id="KW-1185">Reference proteome</keyword>
<feature type="region of interest" description="Disordered" evidence="19">
    <location>
        <begin position="667"/>
        <end position="707"/>
    </location>
</feature>
<accession>A0A0E0EF07</accession>
<feature type="binding site" evidence="16">
    <location>
        <position position="534"/>
    </location>
    <ligand>
        <name>Ca(2+)</name>
        <dbReference type="ChEBI" id="CHEBI:29108"/>
        <label>1</label>
    </ligand>
</feature>
<dbReference type="PROSITE" id="PS51257">
    <property type="entry name" value="PROKAR_LIPOPROTEIN"/>
    <property type="match status" value="1"/>
</dbReference>
<keyword evidence="12" id="KW-0873">Pyrrolidone carboxylic acid</keyword>
<dbReference type="Gene3D" id="1.10.420.10">
    <property type="entry name" value="Peroxidase, domain 2"/>
    <property type="match status" value="2"/>
</dbReference>
<feature type="active site" description="Proton acceptor" evidence="14">
    <location>
        <position position="524"/>
    </location>
</feature>
<name>A0A0E0EF07_9ORYZ</name>
<evidence type="ECO:0000256" key="8">
    <source>
        <dbReference type="ARBA" id="ARBA00023002"/>
    </source>
</evidence>
<dbReference type="Pfam" id="PF00141">
    <property type="entry name" value="peroxidase"/>
    <property type="match status" value="2"/>
</dbReference>
<dbReference type="Proteomes" id="UP000008021">
    <property type="component" value="Chromosome 7"/>
</dbReference>
<dbReference type="InterPro" id="IPR002016">
    <property type="entry name" value="Haem_peroxidase"/>
</dbReference>
<dbReference type="GO" id="GO:0020037">
    <property type="term" value="F:heme binding"/>
    <property type="evidence" value="ECO:0007669"/>
    <property type="project" value="InterPro"/>
</dbReference>
<dbReference type="EnsemblPlants" id="OMERI07G20110.1">
    <property type="protein sequence ID" value="OMERI07G20110.1"/>
    <property type="gene ID" value="OMERI07G20110"/>
</dbReference>
<evidence type="ECO:0000256" key="5">
    <source>
        <dbReference type="ARBA" id="ARBA00022617"/>
    </source>
</evidence>
<evidence type="ECO:0000256" key="7">
    <source>
        <dbReference type="ARBA" id="ARBA00022837"/>
    </source>
</evidence>
<feature type="disulfide bond" evidence="18">
    <location>
        <begin position="661"/>
        <end position="687"/>
    </location>
</feature>
<feature type="binding site" evidence="16">
    <location>
        <position position="705"/>
    </location>
    <ligand>
        <name>Ca(2+)</name>
        <dbReference type="ChEBI" id="CHEBI:29108"/>
        <label>2</label>
    </ligand>
</feature>
<feature type="binding site" description="axial binding residue" evidence="16">
    <location>
        <position position="654"/>
    </location>
    <ligand>
        <name>heme b</name>
        <dbReference type="ChEBI" id="CHEBI:60344"/>
    </ligand>
    <ligandPart>
        <name>Fe</name>
        <dbReference type="ChEBI" id="CHEBI:18248"/>
    </ligandPart>
</feature>
<evidence type="ECO:0000256" key="19">
    <source>
        <dbReference type="SAM" id="MobiDB-lite"/>
    </source>
</evidence>
<evidence type="ECO:0000256" key="17">
    <source>
        <dbReference type="PIRSR" id="PIRSR600823-4"/>
    </source>
</evidence>
<feature type="disulfide bond" evidence="18">
    <location>
        <begin position="580"/>
        <end position="781"/>
    </location>
</feature>
<feature type="binding site" evidence="15">
    <location>
        <position position="624"/>
    </location>
    <ligand>
        <name>substrate</name>
    </ligand>
</feature>
<dbReference type="SUPFAM" id="SSF48113">
    <property type="entry name" value="Heme-dependent peroxidases"/>
    <property type="match status" value="3"/>
</dbReference>
<dbReference type="STRING" id="40149.A0A0E0EF07"/>
<feature type="binding site" evidence="16">
    <location>
        <position position="713"/>
    </location>
    <ligand>
        <name>Ca(2+)</name>
        <dbReference type="ChEBI" id="CHEBI:29108"/>
        <label>2</label>
    </ligand>
</feature>
<feature type="chain" id="PRO_5002357941" description="peroxidase" evidence="20">
    <location>
        <begin position="19"/>
        <end position="785"/>
    </location>
</feature>
<reference evidence="22" key="2">
    <citation type="submission" date="2018-05" db="EMBL/GenBank/DDBJ databases">
        <title>OmerRS3 (Oryza meridionalis Reference Sequence Version 3).</title>
        <authorList>
            <person name="Zhang J."/>
            <person name="Kudrna D."/>
            <person name="Lee S."/>
            <person name="Talag J."/>
            <person name="Welchert J."/>
            <person name="Wing R.A."/>
        </authorList>
    </citation>
    <scope>NUCLEOTIDE SEQUENCE [LARGE SCALE GENOMIC DNA]</scope>
    <source>
        <strain evidence="22">cv. OR44</strain>
    </source>
</reference>
<evidence type="ECO:0000256" key="6">
    <source>
        <dbReference type="ARBA" id="ARBA00022723"/>
    </source>
</evidence>
<feature type="binding site" evidence="16">
    <location>
        <position position="548"/>
    </location>
    <ligand>
        <name>Ca(2+)</name>
        <dbReference type="ChEBI" id="CHEBI:29108"/>
        <label>1</label>
    </ligand>
</feature>
<evidence type="ECO:0000256" key="4">
    <source>
        <dbReference type="ARBA" id="ARBA00022559"/>
    </source>
</evidence>
<evidence type="ECO:0000256" key="15">
    <source>
        <dbReference type="PIRSR" id="PIRSR600823-2"/>
    </source>
</evidence>
<proteinExistence type="inferred from homology"/>
<feature type="binding site" evidence="16">
    <location>
        <position position="708"/>
    </location>
    <ligand>
        <name>Ca(2+)</name>
        <dbReference type="ChEBI" id="CHEBI:29108"/>
        <label>2</label>
    </ligand>
</feature>
<sequence length="785" mass="82174">MAKLAVLTLLALLGSVACQTGGYGYGGGSPTPPITYPQPSYGPPAAGGLKVGYYDYKCPGAEDVVRKVVGYKDAGVKAGLVRLFFHDCFVQGCDASVLLDPTPANAEPEKVGIPNLSLRGFEVIDKAKAALEARCPGVVSCADIVAFAGRDASYFLSGRAIDFDVPAGRYDGRVSLKNETIPNLPPPFADVDRLKQMFAAKGLDAVDMVALSGAHSIGRSQCSSFADRVPPSGTTTSDMDANLAASLQRQCTTPSDTVAQDAVTPDALDNQYYKNVMSRQVLFRSDAALMTAADTMGLVRASAYFPGWWNAKFAEAMVKMGAVACRKSEMAKLAVLLTLLALVGSVTCQGYTGNASPPTPITYPSPSPTTPPTPPSPAPVSPSPPTTYPPPSPTPPNPAPTGPSPPAPGLRVGYYSSSCPKAEQIVKDTVKNAVYANRGIGAGLVRLFFHDCFVELVVFVLLALLGSSNGDGYTSPGSIAGGLTVGHYKGTCDRAEEIVRDAVKNAIRGGDRGVGAGLIRLFFHDCFVQGCDASVLLDPTPANAVAPEKAGIPNLSLRGFEVIDAAKAALEGECPGVVSCADVVAFAGRDAAYLLSGNKVYFDMPAGRYDGRVSLATETLPNLPPPFAGVDRLKQMFAAKGLDTDDMVTLSGAHSIGVAHCSSFSDRLPPNTSDMDPELAASLQQQCSSSSSNGGAGGDNTVAQDVETPDKLDSKYYRNVVSHRVLFESDAALLASPETRPLVSSYAESQKQWEEKFAAAMVKMGGVGVKTAADGEIRNQCRFVN</sequence>
<keyword evidence="11" id="KW-0325">Glycoprotein</keyword>
<keyword evidence="8" id="KW-0560">Oxidoreductase</keyword>
<dbReference type="InterPro" id="IPR019793">
    <property type="entry name" value="Peroxidases_heam-ligand_BS"/>
</dbReference>
<keyword evidence="7 16" id="KW-0106">Calcium</keyword>
<dbReference type="GO" id="GO:0140825">
    <property type="term" value="F:lactoperoxidase activity"/>
    <property type="evidence" value="ECO:0007669"/>
    <property type="project" value="UniProtKB-EC"/>
</dbReference>
<evidence type="ECO:0000256" key="3">
    <source>
        <dbReference type="ARBA" id="ARBA00012313"/>
    </source>
</evidence>
<evidence type="ECO:0000259" key="21">
    <source>
        <dbReference type="PROSITE" id="PS50873"/>
    </source>
</evidence>
<feature type="domain" description="Plant heme peroxidase family profile" evidence="21">
    <location>
        <begin position="409"/>
        <end position="455"/>
    </location>
</feature>
<dbReference type="PROSITE" id="PS00435">
    <property type="entry name" value="PEROXIDASE_1"/>
    <property type="match status" value="2"/>
</dbReference>
<dbReference type="PANTHER" id="PTHR31235">
    <property type="entry name" value="PEROXIDASE 25-RELATED"/>
    <property type="match status" value="1"/>
</dbReference>
<feature type="compositionally biased region" description="Pro residues" evidence="19">
    <location>
        <begin position="357"/>
        <end position="407"/>
    </location>
</feature>
<reference evidence="22" key="1">
    <citation type="submission" date="2015-04" db="UniProtKB">
        <authorList>
            <consortium name="EnsemblPlants"/>
        </authorList>
    </citation>
    <scope>IDENTIFICATION</scope>
</reference>
<dbReference type="FunFam" id="1.10.520.10:FF:000028">
    <property type="entry name" value="Peroxidase"/>
    <property type="match status" value="2"/>
</dbReference>
<dbReference type="PROSITE" id="PS50873">
    <property type="entry name" value="PEROXIDASE_4"/>
    <property type="match status" value="3"/>
</dbReference>
<dbReference type="InterPro" id="IPR010255">
    <property type="entry name" value="Haem_peroxidase_sf"/>
</dbReference>
<dbReference type="PROSITE" id="PS00436">
    <property type="entry name" value="PEROXIDASE_2"/>
    <property type="match status" value="2"/>
</dbReference>
<feature type="compositionally biased region" description="Low complexity" evidence="19">
    <location>
        <begin position="680"/>
        <end position="693"/>
    </location>
</feature>
<dbReference type="InterPro" id="IPR033905">
    <property type="entry name" value="Secretory_peroxidase"/>
</dbReference>
<dbReference type="Gene3D" id="1.10.520.10">
    <property type="match status" value="3"/>
</dbReference>
<feature type="binding site" evidence="16">
    <location>
        <position position="525"/>
    </location>
    <ligand>
        <name>Ca(2+)</name>
        <dbReference type="ChEBI" id="CHEBI:29108"/>
        <label>1</label>
    </ligand>
</feature>
<dbReference type="GO" id="GO:0042744">
    <property type="term" value="P:hydrogen peroxide catabolic process"/>
    <property type="evidence" value="ECO:0007669"/>
    <property type="project" value="UniProtKB-KW"/>
</dbReference>
<dbReference type="EC" id="1.11.1.7" evidence="3"/>
<feature type="domain" description="Plant heme peroxidase family profile" evidence="21">
    <location>
        <begin position="482"/>
        <end position="785"/>
    </location>
</feature>
<keyword evidence="13" id="KW-0376">Hydrogen peroxide</keyword>
<protein>
    <recommendedName>
        <fullName evidence="3">peroxidase</fullName>
        <ecNumber evidence="3">1.11.1.7</ecNumber>
    </recommendedName>
</protein>
<keyword evidence="20" id="KW-0732">Signal</keyword>
<evidence type="ECO:0000256" key="14">
    <source>
        <dbReference type="PIRSR" id="PIRSR600823-1"/>
    </source>
</evidence>
<evidence type="ECO:0000256" key="9">
    <source>
        <dbReference type="ARBA" id="ARBA00023004"/>
    </source>
</evidence>
<dbReference type="PRINTS" id="PR00461">
    <property type="entry name" value="PLPEROXIDASE"/>
</dbReference>
<dbReference type="GO" id="GO:0046872">
    <property type="term" value="F:metal ion binding"/>
    <property type="evidence" value="ECO:0007669"/>
    <property type="project" value="UniProtKB-KW"/>
</dbReference>
<feature type="region of interest" description="Disordered" evidence="19">
    <location>
        <begin position="355"/>
        <end position="407"/>
    </location>
</feature>
<keyword evidence="6 16" id="KW-0479">Metal-binding</keyword>
<dbReference type="PRINTS" id="PR00458">
    <property type="entry name" value="PEROXIDASE"/>
</dbReference>
<evidence type="ECO:0000256" key="10">
    <source>
        <dbReference type="ARBA" id="ARBA00023157"/>
    </source>
</evidence>
<feature type="binding site" evidence="16">
    <location>
        <position position="530"/>
    </location>
    <ligand>
        <name>Ca(2+)</name>
        <dbReference type="ChEBI" id="CHEBI:29108"/>
        <label>1</label>
    </ligand>
</feature>
<comment type="catalytic activity">
    <reaction evidence="1">
        <text>2 a phenolic donor + H2O2 = 2 a phenolic radical donor + 2 H2O</text>
        <dbReference type="Rhea" id="RHEA:56136"/>
        <dbReference type="ChEBI" id="CHEBI:15377"/>
        <dbReference type="ChEBI" id="CHEBI:16240"/>
        <dbReference type="ChEBI" id="CHEBI:139520"/>
        <dbReference type="ChEBI" id="CHEBI:139521"/>
        <dbReference type="EC" id="1.11.1.7"/>
    </reaction>
</comment>
<dbReference type="Gramene" id="OMERI07G20110.1">
    <property type="protein sequence ID" value="OMERI07G20110.1"/>
    <property type="gene ID" value="OMERI07G20110"/>
</dbReference>
<comment type="cofactor">
    <cofactor evidence="16">
        <name>Ca(2+)</name>
        <dbReference type="ChEBI" id="CHEBI:29108"/>
    </cofactor>
    <text evidence="16">Binds 2 calcium ions per subunit.</text>
</comment>
<dbReference type="CDD" id="cd00693">
    <property type="entry name" value="secretory_peroxidase"/>
    <property type="match status" value="2"/>
</dbReference>
<evidence type="ECO:0000313" key="23">
    <source>
        <dbReference type="Proteomes" id="UP000008021"/>
    </source>
</evidence>
<comment type="similarity">
    <text evidence="2">Belongs to the peroxidase family. Ascorbate peroxidase subfamily.</text>
</comment>
<keyword evidence="9 16" id="KW-0408">Iron</keyword>
<keyword evidence="5" id="KW-0349">Heme</keyword>
<evidence type="ECO:0000256" key="2">
    <source>
        <dbReference type="ARBA" id="ARBA00006873"/>
    </source>
</evidence>